<sequence>MRIFGREPVVVLNTLSAVLGLVVSLGVTSLTAEQAGVIVALVSAILGGIAAAMTRPIAPQAFTAIVAAGATAVAAFGYEVSQGTVGAINTFVLALLTLLTRVQVTPSSPSAPAGPRGV</sequence>
<reference evidence="2" key="1">
    <citation type="journal article" date="2015" name="Genome Announc.">
        <title>Draft Genome Sequence of Thiostrepton-Producing Streptomyces azureus ATCC 14921.</title>
        <authorList>
            <person name="Sakihara K."/>
            <person name="Maeda J."/>
            <person name="Tashiro K."/>
            <person name="Fujino Y."/>
            <person name="Kuhara S."/>
            <person name="Ohshima T."/>
            <person name="Ogata S."/>
            <person name="Doi K."/>
        </authorList>
    </citation>
    <scope>NUCLEOTIDE SEQUENCE [LARGE SCALE GENOMIC DNA]</scope>
    <source>
        <strain evidence="2">ATCC14921</strain>
    </source>
</reference>
<dbReference type="PATRIC" id="fig|146537.3.peg.1681"/>
<organism evidence="2 3">
    <name type="scientific">Streptomyces azureus</name>
    <dbReference type="NCBI Taxonomy" id="146537"/>
    <lineage>
        <taxon>Bacteria</taxon>
        <taxon>Bacillati</taxon>
        <taxon>Actinomycetota</taxon>
        <taxon>Actinomycetes</taxon>
        <taxon>Kitasatosporales</taxon>
        <taxon>Streptomycetaceae</taxon>
        <taxon>Streptomyces</taxon>
    </lineage>
</organism>
<dbReference type="Proteomes" id="UP000053859">
    <property type="component" value="Unassembled WGS sequence"/>
</dbReference>
<protein>
    <submittedName>
        <fullName evidence="2">Uncharacterized protein</fullName>
    </submittedName>
</protein>
<keyword evidence="1" id="KW-0472">Membrane</keyword>
<keyword evidence="1" id="KW-1133">Transmembrane helix</keyword>
<keyword evidence="1" id="KW-0812">Transmembrane</keyword>
<proteinExistence type="predicted"/>
<name>A0A0K8PG41_STRAJ</name>
<feature type="transmembrane region" description="Helical" evidence="1">
    <location>
        <begin position="9"/>
        <end position="29"/>
    </location>
</feature>
<dbReference type="RefSeq" id="WP_059416129.1">
    <property type="nucleotide sequence ID" value="NZ_DF968221.1"/>
</dbReference>
<dbReference type="AlphaFoldDB" id="A0A0K8PG41"/>
<evidence type="ECO:0000313" key="2">
    <source>
        <dbReference type="EMBL" id="GAP46856.1"/>
    </source>
</evidence>
<evidence type="ECO:0000256" key="1">
    <source>
        <dbReference type="SAM" id="Phobius"/>
    </source>
</evidence>
<keyword evidence="3" id="KW-1185">Reference proteome</keyword>
<feature type="transmembrane region" description="Helical" evidence="1">
    <location>
        <begin position="61"/>
        <end position="78"/>
    </location>
</feature>
<accession>A0A0K8PG41</accession>
<dbReference type="EMBL" id="DF968221">
    <property type="protein sequence ID" value="GAP46856.1"/>
    <property type="molecule type" value="Genomic_DNA"/>
</dbReference>
<feature type="transmembrane region" description="Helical" evidence="1">
    <location>
        <begin position="35"/>
        <end position="54"/>
    </location>
</feature>
<evidence type="ECO:0000313" key="3">
    <source>
        <dbReference type="Proteomes" id="UP000053859"/>
    </source>
</evidence>
<feature type="transmembrane region" description="Helical" evidence="1">
    <location>
        <begin position="84"/>
        <end position="102"/>
    </location>
</feature>
<gene>
    <name evidence="2" type="ORF">SAZU_1593</name>
</gene>